<reference evidence="5" key="1">
    <citation type="submission" date="2023-07" db="EMBL/GenBank/DDBJ databases">
        <title>Chromosome-level genome assembly of Artemia franciscana.</title>
        <authorList>
            <person name="Jo E."/>
        </authorList>
    </citation>
    <scope>NUCLEOTIDE SEQUENCE</scope>
    <source>
        <tissue evidence="5">Whole body</tissue>
    </source>
</reference>
<sequence length="484" mass="51959">MQRTEYTGLQTDSGSLGQSYGSMEEEYGASEANPQSSFSKDVFQSYADDSQGSQGNTREQTLNQTNKPVSIFDLSLPKIDPSWCDFCIKQASTTSSAKQSLLDLANGCTCRPFITPLPTRPAPTFNQGLKRTNAERAENAQKKSRLVGDTEARIVIPNKAAGSIIGKAGHNINRLRNDYNANVTVPDCSGPERLLTVNADKDNVVTIVNDVFKGIDDHRANDTRGGQRKDDFNCKPGEADIRLLVHQSHVGAVIGKGGFKIKELKENCNCTIKVHPDVCPGSTDRVVQLIGPIDNVIQCFSSILDIIKEAGPPRGPIVPYDPEYVSEPVEDDYFPPMRPIGGGLLGVHGRSGVPPPRSSSVGFGGGLNGSFADSRPSPLGFGGSRPGMTSGMTSFSPSGEEQEKSSTQVTIPKDMAGAIIGKGGNKIRNIRAESGAHIQIDDPVEGSTDRIITISGNSNQIWRAQYMLQQSVRDSMQGGGGKRF</sequence>
<feature type="domain" description="K Homology" evidence="4">
    <location>
        <begin position="403"/>
        <end position="473"/>
    </location>
</feature>
<dbReference type="Proteomes" id="UP001187531">
    <property type="component" value="Unassembled WGS sequence"/>
</dbReference>
<dbReference type="InterPro" id="IPR004088">
    <property type="entry name" value="KH_dom_type_1"/>
</dbReference>
<dbReference type="SUPFAM" id="SSF54791">
    <property type="entry name" value="Eukaryotic type KH-domain (KH-domain type I)"/>
    <property type="match status" value="3"/>
</dbReference>
<keyword evidence="2" id="KW-0694">RNA-binding</keyword>
<evidence type="ECO:0000256" key="3">
    <source>
        <dbReference type="SAM" id="MobiDB-lite"/>
    </source>
</evidence>
<dbReference type="CDD" id="cd22434">
    <property type="entry name" value="KH-I_HNRNPK_rpt3"/>
    <property type="match status" value="1"/>
</dbReference>
<dbReference type="CDD" id="cd22433">
    <property type="entry name" value="KH-I_HNRNPK_rpt2"/>
    <property type="match status" value="1"/>
</dbReference>
<comment type="caution">
    <text evidence="5">The sequence shown here is derived from an EMBL/GenBank/DDBJ whole genome shotgun (WGS) entry which is preliminary data.</text>
</comment>
<proteinExistence type="predicted"/>
<dbReference type="PROSITE" id="PS50084">
    <property type="entry name" value="KH_TYPE_1"/>
    <property type="match status" value="3"/>
</dbReference>
<dbReference type="GO" id="GO:0003723">
    <property type="term" value="F:RNA binding"/>
    <property type="evidence" value="ECO:0007669"/>
    <property type="project" value="UniProtKB-UniRule"/>
</dbReference>
<dbReference type="PANTHER" id="PTHR10288">
    <property type="entry name" value="KH DOMAIN CONTAINING RNA BINDING PROTEIN"/>
    <property type="match status" value="1"/>
</dbReference>
<dbReference type="AlphaFoldDB" id="A0AA88IDA8"/>
<feature type="compositionally biased region" description="Polar residues" evidence="3">
    <location>
        <begin position="390"/>
        <end position="408"/>
    </location>
</feature>
<gene>
    <name evidence="5" type="ORF">QYM36_006110</name>
</gene>
<feature type="region of interest" description="Disordered" evidence="3">
    <location>
        <begin position="372"/>
        <end position="408"/>
    </location>
</feature>
<feature type="region of interest" description="Disordered" evidence="3">
    <location>
        <begin position="1"/>
        <end position="40"/>
    </location>
</feature>
<dbReference type="InterPro" id="IPR036612">
    <property type="entry name" value="KH_dom_type_1_sf"/>
</dbReference>
<dbReference type="Pfam" id="PF00013">
    <property type="entry name" value="KH_1"/>
    <property type="match status" value="3"/>
</dbReference>
<keyword evidence="6" id="KW-1185">Reference proteome</keyword>
<organism evidence="5 6">
    <name type="scientific">Artemia franciscana</name>
    <name type="common">Brine shrimp</name>
    <name type="synonym">Artemia sanfranciscana</name>
    <dbReference type="NCBI Taxonomy" id="6661"/>
    <lineage>
        <taxon>Eukaryota</taxon>
        <taxon>Metazoa</taxon>
        <taxon>Ecdysozoa</taxon>
        <taxon>Arthropoda</taxon>
        <taxon>Crustacea</taxon>
        <taxon>Branchiopoda</taxon>
        <taxon>Anostraca</taxon>
        <taxon>Artemiidae</taxon>
        <taxon>Artemia</taxon>
    </lineage>
</organism>
<evidence type="ECO:0000313" key="5">
    <source>
        <dbReference type="EMBL" id="KAK2718982.1"/>
    </source>
</evidence>
<feature type="domain" description="K Homology" evidence="4">
    <location>
        <begin position="148"/>
        <end position="216"/>
    </location>
</feature>
<evidence type="ECO:0000313" key="6">
    <source>
        <dbReference type="Proteomes" id="UP001187531"/>
    </source>
</evidence>
<keyword evidence="1" id="KW-0677">Repeat</keyword>
<feature type="domain" description="K Homology" evidence="4">
    <location>
        <begin position="237"/>
        <end position="308"/>
    </location>
</feature>
<evidence type="ECO:0000256" key="2">
    <source>
        <dbReference type="PROSITE-ProRule" id="PRU00117"/>
    </source>
</evidence>
<name>A0AA88IDA8_ARTSF</name>
<dbReference type="InterPro" id="IPR004087">
    <property type="entry name" value="KH_dom"/>
</dbReference>
<dbReference type="Gene3D" id="3.30.1370.10">
    <property type="entry name" value="K Homology domain, type 1"/>
    <property type="match status" value="3"/>
</dbReference>
<evidence type="ECO:0000256" key="1">
    <source>
        <dbReference type="ARBA" id="ARBA00022737"/>
    </source>
</evidence>
<accession>A0AA88IDA8</accession>
<dbReference type="SMART" id="SM00322">
    <property type="entry name" value="KH"/>
    <property type="match status" value="3"/>
</dbReference>
<dbReference type="EMBL" id="JAVRJZ010000009">
    <property type="protein sequence ID" value="KAK2718982.1"/>
    <property type="molecule type" value="Genomic_DNA"/>
</dbReference>
<dbReference type="GO" id="GO:0010468">
    <property type="term" value="P:regulation of gene expression"/>
    <property type="evidence" value="ECO:0007669"/>
    <property type="project" value="UniProtKB-ARBA"/>
</dbReference>
<dbReference type="CDD" id="cd22432">
    <property type="entry name" value="KH-I_HNRNPK_rpt1"/>
    <property type="match status" value="1"/>
</dbReference>
<feature type="compositionally biased region" description="Polar residues" evidence="3">
    <location>
        <begin position="1"/>
        <end position="21"/>
    </location>
</feature>
<protein>
    <recommendedName>
        <fullName evidence="4">K Homology domain-containing protein</fullName>
    </recommendedName>
</protein>
<evidence type="ECO:0000259" key="4">
    <source>
        <dbReference type="SMART" id="SM00322"/>
    </source>
</evidence>